<dbReference type="Proteomes" id="UP000268094">
    <property type="component" value="Unassembled WGS sequence"/>
</dbReference>
<dbReference type="RefSeq" id="WP_120544864.1">
    <property type="nucleotide sequence ID" value="NZ_RAVZ01000359.1"/>
</dbReference>
<evidence type="ECO:0000313" key="1">
    <source>
        <dbReference type="EMBL" id="RKG74733.1"/>
    </source>
</evidence>
<accession>A0A3A8IAQ9</accession>
<dbReference type="OrthoDB" id="5484783at2"/>
<dbReference type="EMBL" id="RAVZ01000359">
    <property type="protein sequence ID" value="RKG74733.1"/>
    <property type="molecule type" value="Genomic_DNA"/>
</dbReference>
<name>A0A3A8IAQ9_9BACT</name>
<organism evidence="1 2">
    <name type="scientific">Corallococcus terminator</name>
    <dbReference type="NCBI Taxonomy" id="2316733"/>
    <lineage>
        <taxon>Bacteria</taxon>
        <taxon>Pseudomonadati</taxon>
        <taxon>Myxococcota</taxon>
        <taxon>Myxococcia</taxon>
        <taxon>Myxococcales</taxon>
        <taxon>Cystobacterineae</taxon>
        <taxon>Myxococcaceae</taxon>
        <taxon>Corallococcus</taxon>
    </lineage>
</organism>
<comment type="caution">
    <text evidence="1">The sequence shown here is derived from an EMBL/GenBank/DDBJ whole genome shotgun (WGS) entry which is preliminary data.</text>
</comment>
<sequence length="446" mass="51105">MKTLNPHQSNTEDHLQFSFEGAVDPRESLERELEPFLLTLEASAGDWMPNVVKGKRARKYSRANFWKALDEDRDEVGATLGLYRTAWPALDMTFRLWFPPLPPELNVSLVLQPLSFFSEVERCRAFVDMVRGWAARYPVTYASAHSVADEYLSGSPNFGRDIQTSMKDGFDKIYGVYWLNIFGSELVQSVGRERMLSTPAHRVEELPNGSVLVLTWPTVTDFACEEARQAQARAFVHLRPDLDLSTVLSELRERSETLAPVEPRFQPDVAPLLNRVLDACAFSERQRKIAEFNVRPPPEPEEWLPADAAIPVDVQDPSDAREHYATLAEHLVAILHTEVPSVFETTPESLTDVDFHLWSRNYPETFERWKIDEQLMPAVGAYLGEVLVRRLGGQWIPRKKLEEAQVRVGNRVWLPFVRAQRYLGSRQALLDYSLTQSYREAERRCS</sequence>
<gene>
    <name evidence="1" type="ORF">D7V88_34535</name>
</gene>
<keyword evidence="2" id="KW-1185">Reference proteome</keyword>
<evidence type="ECO:0000313" key="2">
    <source>
        <dbReference type="Proteomes" id="UP000268094"/>
    </source>
</evidence>
<evidence type="ECO:0008006" key="3">
    <source>
        <dbReference type="Google" id="ProtNLM"/>
    </source>
</evidence>
<proteinExistence type="predicted"/>
<reference evidence="2" key="1">
    <citation type="submission" date="2018-09" db="EMBL/GenBank/DDBJ databases">
        <authorList>
            <person name="Livingstone P.G."/>
            <person name="Whitworth D.E."/>
        </authorList>
    </citation>
    <scope>NUCLEOTIDE SEQUENCE [LARGE SCALE GENOMIC DNA]</scope>
    <source>
        <strain evidence="2">CA054A</strain>
    </source>
</reference>
<protein>
    <recommendedName>
        <fullName evidence="3">DUF3396 domain-containing protein</fullName>
    </recommendedName>
</protein>
<dbReference type="AlphaFoldDB" id="A0A3A8IAQ9"/>